<evidence type="ECO:0000256" key="7">
    <source>
        <dbReference type="SAM" id="MobiDB-lite"/>
    </source>
</evidence>
<keyword evidence="3" id="KW-0747">Spliceosome</keyword>
<proteinExistence type="inferred from homology"/>
<dbReference type="Gene3D" id="3.30.70.330">
    <property type="match status" value="1"/>
</dbReference>
<dbReference type="SMART" id="SM00311">
    <property type="entry name" value="PWI"/>
    <property type="match status" value="1"/>
</dbReference>
<feature type="compositionally biased region" description="Polar residues" evidence="7">
    <location>
        <begin position="293"/>
        <end position="313"/>
    </location>
</feature>
<evidence type="ECO:0000256" key="1">
    <source>
        <dbReference type="ARBA" id="ARBA00005544"/>
    </source>
</evidence>
<organism evidence="10 11">
    <name type="scientific">Nadsonia fulvescens var. elongata DSM 6958</name>
    <dbReference type="NCBI Taxonomy" id="857566"/>
    <lineage>
        <taxon>Eukaryota</taxon>
        <taxon>Fungi</taxon>
        <taxon>Dikarya</taxon>
        <taxon>Ascomycota</taxon>
        <taxon>Saccharomycotina</taxon>
        <taxon>Dipodascomycetes</taxon>
        <taxon>Dipodascales</taxon>
        <taxon>Dipodascales incertae sedis</taxon>
        <taxon>Nadsonia</taxon>
    </lineage>
</organism>
<protein>
    <recommendedName>
        <fullName evidence="2">U1 small nuclear ribonucleoprotein component SNU71</fullName>
    </recommendedName>
</protein>
<dbReference type="GO" id="GO:0003729">
    <property type="term" value="F:mRNA binding"/>
    <property type="evidence" value="ECO:0007669"/>
    <property type="project" value="TreeGrafter"/>
</dbReference>
<name>A0A1E3PEF4_9ASCO</name>
<dbReference type="Pfam" id="PF01480">
    <property type="entry name" value="PWI"/>
    <property type="match status" value="1"/>
</dbReference>
<dbReference type="InterPro" id="IPR012677">
    <property type="entry name" value="Nucleotide-bd_a/b_plait_sf"/>
</dbReference>
<feature type="region of interest" description="Disordered" evidence="7">
    <location>
        <begin position="477"/>
        <end position="499"/>
    </location>
</feature>
<dbReference type="InterPro" id="IPR000504">
    <property type="entry name" value="RRM_dom"/>
</dbReference>
<evidence type="ECO:0000256" key="5">
    <source>
        <dbReference type="PROSITE-ProRule" id="PRU00176"/>
    </source>
</evidence>
<feature type="compositionally biased region" description="Basic and acidic residues" evidence="7">
    <location>
        <begin position="317"/>
        <end position="327"/>
    </location>
</feature>
<dbReference type="InterPro" id="IPR035979">
    <property type="entry name" value="RBD_domain_sf"/>
</dbReference>
<dbReference type="STRING" id="857566.A0A1E3PEF4"/>
<dbReference type="GO" id="GO:0005681">
    <property type="term" value="C:spliceosomal complex"/>
    <property type="evidence" value="ECO:0007669"/>
    <property type="project" value="UniProtKB-KW"/>
</dbReference>
<dbReference type="Proteomes" id="UP000095009">
    <property type="component" value="Unassembled WGS sequence"/>
</dbReference>
<sequence length="637" mass="72451">MYRQPYYNGYHAYNQSPQGQNIRNGQYGAYGSYQGINGVQLRSTSPVVEVAPLDTKNINLTEYNNLSESNDTSMKTVSSHLSTELSAQLCTLFIFGLPRHSSETALGKIFQSLMGFKSWFRIKNAHGQNCSFGFLQFDSVNGVANGLAILESPELVDLPIKVKAENNTRKWIEASHPAISESVNSGIIEQISLLIRSEVTSSQSDNINAQPTDDITLRTDELEPELEINDSMAMNAEELASIPIESKDVIMDEIQEFRVQSKKFEKNRQLVEREEEKKRQIKSTEATLKALTEPSNDLPTSEKSPSLSTRDLYSTTRDVRDDTDSRDDLTIEKQRQESINAKLEFEFQDRQSRWMNRERIHKSALDRDIKRKQSELINATEQRQLALQRLADFIDGGDYESKHFEYYYDHASWIKDRLAYRSRELDADRRDRELEGDIENEESDKTKQLEKSTDKFLYRIGTGIKLSLSDATISTTPTATTAASTTASTTTTTSTAPSTTTITAPKLFEEDEPTKPRTMFRPVALTADEPASLEALEASIPKDTESLFAHIAAWDQLDDSIIEQHLRPVIEAKILEYIGIKEEDLIEFVVDYIRGEGRDPRELLKEMEMTLDEDAELFTTTVWRQLVLQLEKKRLGL</sequence>
<evidence type="ECO:0000256" key="3">
    <source>
        <dbReference type="ARBA" id="ARBA00022728"/>
    </source>
</evidence>
<feature type="domain" description="PWI" evidence="9">
    <location>
        <begin position="545"/>
        <end position="637"/>
    </location>
</feature>
<comment type="similarity">
    <text evidence="1">Belongs to the SNU71 family.</text>
</comment>
<dbReference type="PROSITE" id="PS51025">
    <property type="entry name" value="PWI"/>
    <property type="match status" value="1"/>
</dbReference>
<dbReference type="SUPFAM" id="SSF54928">
    <property type="entry name" value="RNA-binding domain, RBD"/>
    <property type="match status" value="1"/>
</dbReference>
<evidence type="ECO:0000313" key="11">
    <source>
        <dbReference type="Proteomes" id="UP000095009"/>
    </source>
</evidence>
<evidence type="ECO:0000259" key="8">
    <source>
        <dbReference type="PROSITE" id="PS50102"/>
    </source>
</evidence>
<keyword evidence="6" id="KW-0175">Coiled coil</keyword>
<dbReference type="EMBL" id="KV454414">
    <property type="protein sequence ID" value="ODQ63748.1"/>
    <property type="molecule type" value="Genomic_DNA"/>
</dbReference>
<dbReference type="PROSITE" id="PS50102">
    <property type="entry name" value="RRM"/>
    <property type="match status" value="1"/>
</dbReference>
<dbReference type="PANTHER" id="PTHR18806">
    <property type="entry name" value="RBM25 PROTEIN"/>
    <property type="match status" value="1"/>
</dbReference>
<evidence type="ECO:0000313" key="10">
    <source>
        <dbReference type="EMBL" id="ODQ63748.1"/>
    </source>
</evidence>
<evidence type="ECO:0000256" key="4">
    <source>
        <dbReference type="ARBA" id="ARBA00025004"/>
    </source>
</evidence>
<dbReference type="OrthoDB" id="6275295at2759"/>
<gene>
    <name evidence="10" type="ORF">NADFUDRAFT_80513</name>
</gene>
<feature type="compositionally biased region" description="Basic and acidic residues" evidence="7">
    <location>
        <begin position="269"/>
        <end position="278"/>
    </location>
</feature>
<feature type="coiled-coil region" evidence="6">
    <location>
        <begin position="362"/>
        <end position="389"/>
    </location>
</feature>
<reference evidence="10 11" key="1">
    <citation type="journal article" date="2016" name="Proc. Natl. Acad. Sci. U.S.A.">
        <title>Comparative genomics of biotechnologically important yeasts.</title>
        <authorList>
            <person name="Riley R."/>
            <person name="Haridas S."/>
            <person name="Wolfe K.H."/>
            <person name="Lopes M.R."/>
            <person name="Hittinger C.T."/>
            <person name="Goeker M."/>
            <person name="Salamov A.A."/>
            <person name="Wisecaver J.H."/>
            <person name="Long T.M."/>
            <person name="Calvey C.H."/>
            <person name="Aerts A.L."/>
            <person name="Barry K.W."/>
            <person name="Choi C."/>
            <person name="Clum A."/>
            <person name="Coughlan A.Y."/>
            <person name="Deshpande S."/>
            <person name="Douglass A.P."/>
            <person name="Hanson S.J."/>
            <person name="Klenk H.-P."/>
            <person name="LaButti K.M."/>
            <person name="Lapidus A."/>
            <person name="Lindquist E.A."/>
            <person name="Lipzen A.M."/>
            <person name="Meier-Kolthoff J.P."/>
            <person name="Ohm R.A."/>
            <person name="Otillar R.P."/>
            <person name="Pangilinan J.L."/>
            <person name="Peng Y."/>
            <person name="Rokas A."/>
            <person name="Rosa C.A."/>
            <person name="Scheuner C."/>
            <person name="Sibirny A.A."/>
            <person name="Slot J.C."/>
            <person name="Stielow J.B."/>
            <person name="Sun H."/>
            <person name="Kurtzman C.P."/>
            <person name="Blackwell M."/>
            <person name="Grigoriev I.V."/>
            <person name="Jeffries T.W."/>
        </authorList>
    </citation>
    <scope>NUCLEOTIDE SEQUENCE [LARGE SCALE GENOMIC DNA]</scope>
    <source>
        <strain evidence="10 11">DSM 6958</strain>
    </source>
</reference>
<comment type="function">
    <text evidence="4">Component of the U1 snRNP particle, which recognizes and binds the 5'-splice site of pre-mRNA. Together with other non-snRNP factors, U1 snRNP forms the spliceosomal commitment complex, that targets pre-mRNA to the splicing pathway.</text>
</comment>
<dbReference type="InterPro" id="IPR052768">
    <property type="entry name" value="RBM25"/>
</dbReference>
<evidence type="ECO:0000259" key="9">
    <source>
        <dbReference type="PROSITE" id="PS51025"/>
    </source>
</evidence>
<dbReference type="AlphaFoldDB" id="A0A1E3PEF4"/>
<evidence type="ECO:0000256" key="6">
    <source>
        <dbReference type="SAM" id="Coils"/>
    </source>
</evidence>
<dbReference type="Gene3D" id="1.20.1390.10">
    <property type="entry name" value="PWI domain"/>
    <property type="match status" value="1"/>
</dbReference>
<keyword evidence="11" id="KW-1185">Reference proteome</keyword>
<dbReference type="PANTHER" id="PTHR18806:SF4">
    <property type="entry name" value="RNA-BINDING PROTEIN 25"/>
    <property type="match status" value="1"/>
</dbReference>
<feature type="domain" description="RRM" evidence="8">
    <location>
        <begin position="90"/>
        <end position="167"/>
    </location>
</feature>
<evidence type="ECO:0000256" key="2">
    <source>
        <dbReference type="ARBA" id="ARBA00014280"/>
    </source>
</evidence>
<accession>A0A1E3PEF4</accession>
<keyword evidence="3" id="KW-0507">mRNA processing</keyword>
<feature type="region of interest" description="Disordered" evidence="7">
    <location>
        <begin position="269"/>
        <end position="327"/>
    </location>
</feature>
<keyword evidence="3" id="KW-0508">mRNA splicing</keyword>
<keyword evidence="5" id="KW-0694">RNA-binding</keyword>
<dbReference type="InterPro" id="IPR002483">
    <property type="entry name" value="PWI_dom"/>
</dbReference>